<evidence type="ECO:0000313" key="4">
    <source>
        <dbReference type="Proteomes" id="UP000030710"/>
    </source>
</evidence>
<dbReference type="AlphaFoldDB" id="U1NC45"/>
<evidence type="ECO:0000313" key="3">
    <source>
        <dbReference type="EMBL" id="ERG94253.1"/>
    </source>
</evidence>
<evidence type="ECO:0000256" key="1">
    <source>
        <dbReference type="ARBA" id="ARBA00023125"/>
    </source>
</evidence>
<dbReference type="Pfam" id="PF07282">
    <property type="entry name" value="Cas12f1-like_TNB"/>
    <property type="match status" value="1"/>
</dbReference>
<organism evidence="3 4">
    <name type="scientific">Haloquadratum walsbyi J07HQW2</name>
    <dbReference type="NCBI Taxonomy" id="1238425"/>
    <lineage>
        <taxon>Archaea</taxon>
        <taxon>Methanobacteriati</taxon>
        <taxon>Methanobacteriota</taxon>
        <taxon>Stenosarchaea group</taxon>
        <taxon>Halobacteria</taxon>
        <taxon>Halobacteriales</taxon>
        <taxon>Haloferacaceae</taxon>
        <taxon>Haloquadratum</taxon>
    </lineage>
</organism>
<sequence length="80" mass="9143">MSWYATIQAFARHFKENGCHAVLVDPDGTTKQCVNCGGETETRLRVREHSCQRRGFTADREYNASLEVHQRGFEELQLGV</sequence>
<keyword evidence="1" id="KW-0238">DNA-binding</keyword>
<protein>
    <submittedName>
        <fullName evidence="3">Transposase</fullName>
    </submittedName>
</protein>
<gene>
    <name evidence="3" type="ORF">J07HQW2_00687</name>
</gene>
<dbReference type="eggNOG" id="arCOG00684">
    <property type="taxonomic scope" value="Archaea"/>
</dbReference>
<feature type="domain" description="Cas12f1-like TNB" evidence="2">
    <location>
        <begin position="3"/>
        <end position="66"/>
    </location>
</feature>
<dbReference type="GO" id="GO:0003677">
    <property type="term" value="F:DNA binding"/>
    <property type="evidence" value="ECO:0007669"/>
    <property type="project" value="UniProtKB-KW"/>
</dbReference>
<accession>U1NC45</accession>
<dbReference type="InterPro" id="IPR010095">
    <property type="entry name" value="Cas12f1-like_TNB"/>
</dbReference>
<dbReference type="HOGENOM" id="CLU_2581346_0_0_2"/>
<evidence type="ECO:0000259" key="2">
    <source>
        <dbReference type="Pfam" id="PF07282"/>
    </source>
</evidence>
<name>U1NC45_9EURY</name>
<dbReference type="EMBL" id="KE356561">
    <property type="protein sequence ID" value="ERG94253.1"/>
    <property type="molecule type" value="Genomic_DNA"/>
</dbReference>
<dbReference type="RefSeq" id="WP_021053746.1">
    <property type="nucleotide sequence ID" value="NZ_KE356561.1"/>
</dbReference>
<dbReference type="Proteomes" id="UP000030710">
    <property type="component" value="Unassembled WGS sequence"/>
</dbReference>
<reference evidence="3 4" key="1">
    <citation type="journal article" date="2013" name="PLoS ONE">
        <title>Assembly-driven community genomics of a hypersaline microbial ecosystem.</title>
        <authorList>
            <person name="Podell S."/>
            <person name="Ugalde J.A."/>
            <person name="Narasingarao P."/>
            <person name="Banfield J.F."/>
            <person name="Heidelberg K.B."/>
            <person name="Allen E.E."/>
        </authorList>
    </citation>
    <scope>NUCLEOTIDE SEQUENCE [LARGE SCALE GENOMIC DNA]</scope>
    <source>
        <strain evidence="4">J07HQW2</strain>
    </source>
</reference>
<proteinExistence type="predicted"/>